<name>A0A7J7MCC1_9MAGN</name>
<organism evidence="1 2">
    <name type="scientific">Kingdonia uniflora</name>
    <dbReference type="NCBI Taxonomy" id="39325"/>
    <lineage>
        <taxon>Eukaryota</taxon>
        <taxon>Viridiplantae</taxon>
        <taxon>Streptophyta</taxon>
        <taxon>Embryophyta</taxon>
        <taxon>Tracheophyta</taxon>
        <taxon>Spermatophyta</taxon>
        <taxon>Magnoliopsida</taxon>
        <taxon>Ranunculales</taxon>
        <taxon>Circaeasteraceae</taxon>
        <taxon>Kingdonia</taxon>
    </lineage>
</organism>
<proteinExistence type="predicted"/>
<reference evidence="1 2" key="1">
    <citation type="journal article" date="2020" name="IScience">
        <title>Genome Sequencing of the Endangered Kingdonia uniflora (Circaeasteraceae, Ranunculales) Reveals Potential Mechanisms of Evolutionary Specialization.</title>
        <authorList>
            <person name="Sun Y."/>
            <person name="Deng T."/>
            <person name="Zhang A."/>
            <person name="Moore M.J."/>
            <person name="Landis J.B."/>
            <person name="Lin N."/>
            <person name="Zhang H."/>
            <person name="Zhang X."/>
            <person name="Huang J."/>
            <person name="Zhang X."/>
            <person name="Sun H."/>
            <person name="Wang H."/>
        </authorList>
    </citation>
    <scope>NUCLEOTIDE SEQUENCE [LARGE SCALE GENOMIC DNA]</scope>
    <source>
        <strain evidence="1">TB1705</strain>
        <tissue evidence="1">Leaf</tissue>
    </source>
</reference>
<dbReference type="EMBL" id="JACGCM010001620">
    <property type="protein sequence ID" value="KAF6152546.1"/>
    <property type="molecule type" value="Genomic_DNA"/>
</dbReference>
<keyword evidence="2" id="KW-1185">Reference proteome</keyword>
<dbReference type="AlphaFoldDB" id="A0A7J7MCC1"/>
<evidence type="ECO:0000313" key="1">
    <source>
        <dbReference type="EMBL" id="KAF6152546.1"/>
    </source>
</evidence>
<dbReference type="Proteomes" id="UP000541444">
    <property type="component" value="Unassembled WGS sequence"/>
</dbReference>
<gene>
    <name evidence="1" type="ORF">GIB67_012993</name>
</gene>
<evidence type="ECO:0000313" key="2">
    <source>
        <dbReference type="Proteomes" id="UP000541444"/>
    </source>
</evidence>
<sequence>MLSPLQERGDVSPLKLRDLGDTGVAITLHAAELGTDIIYRLIGEKAFCRRMQRILEGVMLEAPPIHILEGLGRGIGIVSRRRGRLRGMKLWSPMHSKLKATDHGSAVKTTIVSIETSSLVQYLPVQKNVQYSELSVGEC</sequence>
<comment type="caution">
    <text evidence="1">The sequence shown here is derived from an EMBL/GenBank/DDBJ whole genome shotgun (WGS) entry which is preliminary data.</text>
</comment>
<accession>A0A7J7MCC1</accession>
<protein>
    <submittedName>
        <fullName evidence="1">Uncharacterized protein</fullName>
    </submittedName>
</protein>